<evidence type="ECO:0000256" key="7">
    <source>
        <dbReference type="RuleBase" id="RU362065"/>
    </source>
</evidence>
<evidence type="ECO:0000259" key="9">
    <source>
        <dbReference type="Pfam" id="PF06429"/>
    </source>
</evidence>
<dbReference type="InterPro" id="IPR053927">
    <property type="entry name" value="FlgK_helical"/>
</dbReference>
<evidence type="ECO:0000256" key="4">
    <source>
        <dbReference type="ARBA" id="ARBA00016244"/>
    </source>
</evidence>
<keyword evidence="6 7" id="KW-0975">Bacterial flagellum</keyword>
<evidence type="ECO:0000313" key="11">
    <source>
        <dbReference type="EMBL" id="ALP40935.1"/>
    </source>
</evidence>
<comment type="similarity">
    <text evidence="3 7">Belongs to the flagella basal body rod proteins family.</text>
</comment>
<name>A0A0S2SGU0_9GAMM</name>
<reference evidence="11 13" key="2">
    <citation type="journal article" date="2016" name="Genome Announc.">
        <title>Complete Genome Sequence of the Highly Virulent Aeromonas schubertii Strain WL1483, Isolated from Diseased Snakehead Fish (Channa argus) in China.</title>
        <authorList>
            <person name="Liu L."/>
            <person name="Li N."/>
            <person name="Zhang D."/>
            <person name="Fu X."/>
            <person name="Shi C."/>
            <person name="Lin Q."/>
            <person name="Hao G."/>
        </authorList>
    </citation>
    <scope>NUCLEOTIDE SEQUENCE [LARGE SCALE GENOMIC DNA]</scope>
    <source>
        <strain evidence="11 13">WL1483</strain>
    </source>
</reference>
<feature type="domain" description="Flagellar basal body rod protein N-terminal" evidence="8">
    <location>
        <begin position="4"/>
        <end position="33"/>
    </location>
</feature>
<comment type="subcellular location">
    <subcellularLocation>
        <location evidence="1 7">Bacterial flagellum</location>
    </subcellularLocation>
    <subcellularLocation>
        <location evidence="2 7">Secreted</location>
    </subcellularLocation>
</comment>
<evidence type="ECO:0000256" key="1">
    <source>
        <dbReference type="ARBA" id="ARBA00004365"/>
    </source>
</evidence>
<keyword evidence="11" id="KW-0966">Cell projection</keyword>
<dbReference type="RefSeq" id="WP_050665440.1">
    <property type="nucleotide sequence ID" value="NZ_CDDB01000025.1"/>
</dbReference>
<organism evidence="11 13">
    <name type="scientific">Aeromonas schubertii</name>
    <dbReference type="NCBI Taxonomy" id="652"/>
    <lineage>
        <taxon>Bacteria</taxon>
        <taxon>Pseudomonadati</taxon>
        <taxon>Pseudomonadota</taxon>
        <taxon>Gammaproteobacteria</taxon>
        <taxon>Aeromonadales</taxon>
        <taxon>Aeromonadaceae</taxon>
        <taxon>Aeromonas</taxon>
    </lineage>
</organism>
<dbReference type="InterPro" id="IPR010930">
    <property type="entry name" value="Flg_bb/hook_C_dom"/>
</dbReference>
<dbReference type="PANTHER" id="PTHR30033:SF1">
    <property type="entry name" value="FLAGELLAR HOOK-ASSOCIATED PROTEIN 1"/>
    <property type="match status" value="1"/>
</dbReference>
<evidence type="ECO:0000256" key="3">
    <source>
        <dbReference type="ARBA" id="ARBA00009677"/>
    </source>
</evidence>
<dbReference type="NCBIfam" id="TIGR02492">
    <property type="entry name" value="flgK_ends"/>
    <property type="match status" value="1"/>
</dbReference>
<dbReference type="SUPFAM" id="SSF64518">
    <property type="entry name" value="Phase 1 flagellin"/>
    <property type="match status" value="1"/>
</dbReference>
<gene>
    <name evidence="7 12" type="primary">flgK</name>
    <name evidence="12" type="ORF">LA374_12835</name>
    <name evidence="11" type="ORF">WL1483_1516</name>
</gene>
<reference evidence="12 14" key="3">
    <citation type="submission" date="2021-09" db="EMBL/GenBank/DDBJ databases">
        <title>Aeromonas schubertii isolated from Asian sea bass.</title>
        <authorList>
            <person name="Pinpimai K."/>
        </authorList>
    </citation>
    <scope>NUCLEOTIDE SEQUENCE [LARGE SCALE GENOMIC DNA]</scope>
    <source>
        <strain evidence="12 14">CHULA2021a</strain>
    </source>
</reference>
<sequence length="439" mass="46645">MSLLNIGFSGLNAAQIAMNVVGQNIANVHTPGYSRQEATMGSVAGFGRLDNGQGVMVTGVRRISDDYLVSQHWRSGSSVGRAYSFHQYINTTEQLFGSESMSISIGLDSFFASLSGALDSPETGAQREQIVSSGNALANRFRQLSSSLATQEREISDQLGSSVEQVNSYLEQVGKLNRQISELAAKGGNTSALEDSRDLVVRQLSGLVEVRVTRQENGDYDLSLPGGEPLVLGQSSSTLTLKGDVLSLSFGTQTFDVPSLGEGSIGGVLDYRREVLRPAKAELNQIASKLADEFNVKQQGGVDLAGNPGKPMFTYDPADPAATLKIADGFAGSDLAFAKAGGGPGDNRNLQEMLTIKDGQYDAYASLVGRLAVQSGQAKSEMESSVKLDKQIGDKVSSVSGVNQDEEGMKLMAFTKAYQANAKVISTADQLFDSLLSMF</sequence>
<dbReference type="PATRIC" id="fig|652.5.peg.3661"/>
<dbReference type="GO" id="GO:0005198">
    <property type="term" value="F:structural molecule activity"/>
    <property type="evidence" value="ECO:0007669"/>
    <property type="project" value="UniProtKB-UniRule"/>
</dbReference>
<dbReference type="InterPro" id="IPR002371">
    <property type="entry name" value="FlgK"/>
</dbReference>
<dbReference type="PRINTS" id="PR01005">
    <property type="entry name" value="FLGHOOKAP1"/>
</dbReference>
<dbReference type="STRING" id="652.WL1483_1516"/>
<dbReference type="GO" id="GO:0005576">
    <property type="term" value="C:extracellular region"/>
    <property type="evidence" value="ECO:0007669"/>
    <property type="project" value="UniProtKB-SubCell"/>
</dbReference>
<dbReference type="Proteomes" id="UP000774958">
    <property type="component" value="Unassembled WGS sequence"/>
</dbReference>
<proteinExistence type="inferred from homology"/>
<feature type="domain" description="Flagellar basal-body/hook protein C-terminal" evidence="9">
    <location>
        <begin position="399"/>
        <end position="438"/>
    </location>
</feature>
<feature type="domain" description="Flagellar hook-associated protein FlgK helical" evidence="10">
    <location>
        <begin position="90"/>
        <end position="313"/>
    </location>
</feature>
<evidence type="ECO:0000256" key="2">
    <source>
        <dbReference type="ARBA" id="ARBA00004613"/>
    </source>
</evidence>
<evidence type="ECO:0000256" key="6">
    <source>
        <dbReference type="ARBA" id="ARBA00023143"/>
    </source>
</evidence>
<dbReference type="EMBL" id="CP013067">
    <property type="protein sequence ID" value="ALP40935.1"/>
    <property type="molecule type" value="Genomic_DNA"/>
</dbReference>
<evidence type="ECO:0000313" key="13">
    <source>
        <dbReference type="Proteomes" id="UP000058114"/>
    </source>
</evidence>
<dbReference type="KEGG" id="asr:WL1483_1516"/>
<keyword evidence="14" id="KW-1185">Reference proteome</keyword>
<evidence type="ECO:0000313" key="14">
    <source>
        <dbReference type="Proteomes" id="UP000774958"/>
    </source>
</evidence>
<dbReference type="Pfam" id="PF22638">
    <property type="entry name" value="FlgK_D1"/>
    <property type="match status" value="1"/>
</dbReference>
<evidence type="ECO:0000313" key="12">
    <source>
        <dbReference type="EMBL" id="MBZ6067084.1"/>
    </source>
</evidence>
<dbReference type="Proteomes" id="UP000058114">
    <property type="component" value="Chromosome"/>
</dbReference>
<evidence type="ECO:0000256" key="5">
    <source>
        <dbReference type="ARBA" id="ARBA00022525"/>
    </source>
</evidence>
<keyword evidence="5 7" id="KW-0964">Secreted</keyword>
<dbReference type="PANTHER" id="PTHR30033">
    <property type="entry name" value="FLAGELLAR HOOK-ASSOCIATED PROTEIN 1"/>
    <property type="match status" value="1"/>
</dbReference>
<keyword evidence="11" id="KW-0282">Flagellum</keyword>
<dbReference type="EMBL" id="JAIRBT010000016">
    <property type="protein sequence ID" value="MBZ6067084.1"/>
    <property type="molecule type" value="Genomic_DNA"/>
</dbReference>
<dbReference type="GO" id="GO:0009424">
    <property type="term" value="C:bacterial-type flagellum hook"/>
    <property type="evidence" value="ECO:0007669"/>
    <property type="project" value="UniProtKB-UniRule"/>
</dbReference>
<evidence type="ECO:0000259" key="8">
    <source>
        <dbReference type="Pfam" id="PF00460"/>
    </source>
</evidence>
<dbReference type="OrthoDB" id="9802553at2"/>
<dbReference type="Pfam" id="PF00460">
    <property type="entry name" value="Flg_bb_rod"/>
    <property type="match status" value="1"/>
</dbReference>
<evidence type="ECO:0000259" key="10">
    <source>
        <dbReference type="Pfam" id="PF22638"/>
    </source>
</evidence>
<dbReference type="AlphaFoldDB" id="A0A0S2SGU0"/>
<reference evidence="13" key="1">
    <citation type="submission" date="2015-10" db="EMBL/GenBank/DDBJ databases">
        <title>Complete Genome Sequence of Aeromonas schubertii strain WL1483.</title>
        <authorList>
            <person name="Liu L."/>
        </authorList>
    </citation>
    <scope>NUCLEOTIDE SEQUENCE [LARGE SCALE GENOMIC DNA]</scope>
    <source>
        <strain evidence="13">WL1483</strain>
    </source>
</reference>
<accession>A0A0S2SGU0</accession>
<dbReference type="Pfam" id="PF06429">
    <property type="entry name" value="Flg_bbr_C"/>
    <property type="match status" value="1"/>
</dbReference>
<dbReference type="GO" id="GO:0044780">
    <property type="term" value="P:bacterial-type flagellum assembly"/>
    <property type="evidence" value="ECO:0007669"/>
    <property type="project" value="InterPro"/>
</dbReference>
<keyword evidence="11" id="KW-0969">Cilium</keyword>
<protein>
    <recommendedName>
        <fullName evidence="4 7">Flagellar hook-associated protein 1</fullName>
        <shortName evidence="7">HAP1</shortName>
    </recommendedName>
</protein>
<dbReference type="InterPro" id="IPR001444">
    <property type="entry name" value="Flag_bb_rod_N"/>
</dbReference>